<comment type="similarity">
    <text evidence="1">Belongs to the universal stress protein A family.</text>
</comment>
<evidence type="ECO:0000256" key="1">
    <source>
        <dbReference type="ARBA" id="ARBA00008791"/>
    </source>
</evidence>
<dbReference type="Proteomes" id="UP001201873">
    <property type="component" value="Unassembled WGS sequence"/>
</dbReference>
<evidence type="ECO:0000259" key="2">
    <source>
        <dbReference type="Pfam" id="PF00582"/>
    </source>
</evidence>
<protein>
    <submittedName>
        <fullName evidence="3">Universal stress protein</fullName>
    </submittedName>
</protein>
<dbReference type="RefSeq" id="WP_248823482.1">
    <property type="nucleotide sequence ID" value="NZ_JALKFT010000003.1"/>
</dbReference>
<dbReference type="EMBL" id="JALKFT010000003">
    <property type="protein sequence ID" value="MCK9874946.1"/>
    <property type="molecule type" value="Genomic_DNA"/>
</dbReference>
<sequence>MNDDIVVGVDGSAGSRVALDWALAEARRHSCTVRAVIGIGSGTPEPIWPHSADEVAEQAAHLLHRSVTEAIAAAPAAAAATSTPVATARVAAAASVAVAPVAVVEEVVDQPGAQALLTVGHDARMIVVGARGRGLLHRLRVGAVSTSVAVHAPVPVVIARGGNDQPGHGFLQQSRPVVVGVDGSPNSLAALVWAAAEADLRGVELIAVHAWFAALPVPFAATPVEITQVLGDQAATVLDEAIARVHDELPAGLRPQRRTVPCSPSQALLAAGKECDLVVVGARGHGGFAELLLGSVSHQCMIHSAVPVAIIRSP</sequence>
<organism evidence="3 4">
    <name type="scientific">Frankia umida</name>
    <dbReference type="NCBI Taxonomy" id="573489"/>
    <lineage>
        <taxon>Bacteria</taxon>
        <taxon>Bacillati</taxon>
        <taxon>Actinomycetota</taxon>
        <taxon>Actinomycetes</taxon>
        <taxon>Frankiales</taxon>
        <taxon>Frankiaceae</taxon>
        <taxon>Frankia</taxon>
    </lineage>
</organism>
<feature type="domain" description="UspA" evidence="2">
    <location>
        <begin position="1"/>
        <end position="160"/>
    </location>
</feature>
<dbReference type="InterPro" id="IPR006015">
    <property type="entry name" value="Universal_stress_UspA"/>
</dbReference>
<dbReference type="PRINTS" id="PR01438">
    <property type="entry name" value="UNVRSLSTRESS"/>
</dbReference>
<comment type="caution">
    <text evidence="3">The sequence shown here is derived from an EMBL/GenBank/DDBJ whole genome shotgun (WGS) entry which is preliminary data.</text>
</comment>
<name>A0ABT0JTR9_9ACTN</name>
<dbReference type="PANTHER" id="PTHR46268:SF6">
    <property type="entry name" value="UNIVERSAL STRESS PROTEIN UP12"/>
    <property type="match status" value="1"/>
</dbReference>
<gene>
    <name evidence="3" type="ORF">MXD59_03970</name>
</gene>
<evidence type="ECO:0000313" key="3">
    <source>
        <dbReference type="EMBL" id="MCK9874946.1"/>
    </source>
</evidence>
<dbReference type="Gene3D" id="3.40.50.620">
    <property type="entry name" value="HUPs"/>
    <property type="match status" value="2"/>
</dbReference>
<reference evidence="3 4" key="1">
    <citation type="submission" date="2022-04" db="EMBL/GenBank/DDBJ databases">
        <title>Genome diversity in the genus Frankia.</title>
        <authorList>
            <person name="Carlos-Shanley C."/>
            <person name="Hahn D."/>
        </authorList>
    </citation>
    <scope>NUCLEOTIDE SEQUENCE [LARGE SCALE GENOMIC DNA]</scope>
    <source>
        <strain evidence="3 4">Ag45/Mut15</strain>
    </source>
</reference>
<dbReference type="InterPro" id="IPR014729">
    <property type="entry name" value="Rossmann-like_a/b/a_fold"/>
</dbReference>
<dbReference type="Pfam" id="PF00582">
    <property type="entry name" value="Usp"/>
    <property type="match status" value="2"/>
</dbReference>
<evidence type="ECO:0000313" key="4">
    <source>
        <dbReference type="Proteomes" id="UP001201873"/>
    </source>
</evidence>
<feature type="domain" description="UspA" evidence="2">
    <location>
        <begin position="175"/>
        <end position="312"/>
    </location>
</feature>
<dbReference type="PANTHER" id="PTHR46268">
    <property type="entry name" value="STRESS RESPONSE PROTEIN NHAX"/>
    <property type="match status" value="1"/>
</dbReference>
<accession>A0ABT0JTR9</accession>
<proteinExistence type="inferred from homology"/>
<dbReference type="SUPFAM" id="SSF52402">
    <property type="entry name" value="Adenine nucleotide alpha hydrolases-like"/>
    <property type="match status" value="2"/>
</dbReference>
<keyword evidence="4" id="KW-1185">Reference proteome</keyword>
<dbReference type="InterPro" id="IPR006016">
    <property type="entry name" value="UspA"/>
</dbReference>